<proteinExistence type="predicted"/>
<dbReference type="Gene3D" id="2.60.120.330">
    <property type="entry name" value="B-lactam Antibiotic, Isopenicillin N Synthase, Chain"/>
    <property type="match status" value="1"/>
</dbReference>
<keyword evidence="2" id="KW-0472">Membrane</keyword>
<comment type="caution">
    <text evidence="3">The sequence shown here is derived from an EMBL/GenBank/DDBJ whole genome shotgun (WGS) entry which is preliminary data.</text>
</comment>
<keyword evidence="2" id="KW-0812">Transmembrane</keyword>
<organism evidence="3 4">
    <name type="scientific">Cocos nucifera</name>
    <name type="common">Coconut palm</name>
    <dbReference type="NCBI Taxonomy" id="13894"/>
    <lineage>
        <taxon>Eukaryota</taxon>
        <taxon>Viridiplantae</taxon>
        <taxon>Streptophyta</taxon>
        <taxon>Embryophyta</taxon>
        <taxon>Tracheophyta</taxon>
        <taxon>Spermatophyta</taxon>
        <taxon>Magnoliopsida</taxon>
        <taxon>Liliopsida</taxon>
        <taxon>Arecaceae</taxon>
        <taxon>Arecoideae</taxon>
        <taxon>Cocoseae</taxon>
        <taxon>Attaleinae</taxon>
        <taxon>Cocos</taxon>
    </lineage>
</organism>
<reference evidence="3" key="1">
    <citation type="journal article" date="2017" name="Gigascience">
        <title>The genome draft of coconut (Cocos nucifera).</title>
        <authorList>
            <person name="Xiao Y."/>
            <person name="Xu P."/>
            <person name="Fan H."/>
            <person name="Baudouin L."/>
            <person name="Xia W."/>
            <person name="Bocs S."/>
            <person name="Xu J."/>
            <person name="Li Q."/>
            <person name="Guo A."/>
            <person name="Zhou L."/>
            <person name="Li J."/>
            <person name="Wu Y."/>
            <person name="Ma Z."/>
            <person name="Armero A."/>
            <person name="Issali A.E."/>
            <person name="Liu N."/>
            <person name="Peng M."/>
            <person name="Yang Y."/>
        </authorList>
    </citation>
    <scope>NUCLEOTIDE SEQUENCE</scope>
    <source>
        <tissue evidence="3">Spear leaf of Hainan Tall coconut</tissue>
    </source>
</reference>
<keyword evidence="2" id="KW-1133">Transmembrane helix</keyword>
<feature type="region of interest" description="Disordered" evidence="1">
    <location>
        <begin position="1"/>
        <end position="30"/>
    </location>
</feature>
<dbReference type="EMBL" id="CM017875">
    <property type="protein sequence ID" value="KAG1338136.1"/>
    <property type="molecule type" value="Genomic_DNA"/>
</dbReference>
<evidence type="ECO:0000313" key="3">
    <source>
        <dbReference type="EMBL" id="KAG1338136.1"/>
    </source>
</evidence>
<dbReference type="PANTHER" id="PTHR34945:SF4">
    <property type="entry name" value="2-OXOGLUTARATE (2OG) AND FE(II)-DEPENDENT OXYGENASE SUPERFAMILY PROTEIN"/>
    <property type="match status" value="1"/>
</dbReference>
<keyword evidence="4" id="KW-1185">Reference proteome</keyword>
<dbReference type="InterPro" id="IPR027443">
    <property type="entry name" value="IPNS-like_sf"/>
</dbReference>
<reference evidence="3" key="2">
    <citation type="submission" date="2019-07" db="EMBL/GenBank/DDBJ databases">
        <authorList>
            <person name="Yang Y."/>
            <person name="Bocs S."/>
            <person name="Baudouin L."/>
        </authorList>
    </citation>
    <scope>NUCLEOTIDE SEQUENCE</scope>
    <source>
        <tissue evidence="3">Spear leaf of Hainan Tall coconut</tissue>
    </source>
</reference>
<dbReference type="OrthoDB" id="1523082at2759"/>
<gene>
    <name evidence="3" type="ORF">COCNU_04G004420</name>
</gene>
<accession>A0A8K0MZZ5</accession>
<feature type="compositionally biased region" description="Basic residues" evidence="1">
    <location>
        <begin position="1"/>
        <end position="14"/>
    </location>
</feature>
<protein>
    <submittedName>
        <fullName evidence="3">Uncharacterized protein</fullName>
    </submittedName>
</protein>
<evidence type="ECO:0000256" key="1">
    <source>
        <dbReference type="SAM" id="MobiDB-lite"/>
    </source>
</evidence>
<dbReference type="SUPFAM" id="SSF51197">
    <property type="entry name" value="Clavaminate synthase-like"/>
    <property type="match status" value="1"/>
</dbReference>
<sequence>MATATRRAKDHRFRAPPPTPVATGKGSRSAAVDDWVLAEYLDRSLKVPDLTLPESRFPTRSPFKDPPEVDLPAILGGEESAVRRVLAAVVEIGAFRIGGGGKVVAAEDVRAAIEAGGGVFGVPGELGRWLGRRGGIGEEFYLMRPMSSEDDKVLEKALRETYRTFREKMENVAVKMEMVAESISKVLSEHLKNQRCSMEIASNPSILCLRKYGCNDIQANQSENSHAKSLHSHALSLHISDDNHKFWIRSPGGSACFELPAGSILVTIGRKLQEWSNGEFKSATGETLLDLSADPNPSFSLEFMCTPLVLRHEPYHEIKKVSIVDQLLIMLLLFLFCNLWIWISFKFTNT</sequence>
<name>A0A8K0MZZ5_COCNU</name>
<evidence type="ECO:0000256" key="2">
    <source>
        <dbReference type="SAM" id="Phobius"/>
    </source>
</evidence>
<dbReference type="Proteomes" id="UP000797356">
    <property type="component" value="Chromosome 4"/>
</dbReference>
<dbReference type="PANTHER" id="PTHR34945">
    <property type="entry name" value="2-OXOGLUTARATE (2OG) AND FE(II)-DEPENDENT OXYGENASE SUPERFAMILY PROTEIN"/>
    <property type="match status" value="1"/>
</dbReference>
<dbReference type="AlphaFoldDB" id="A0A8K0MZZ5"/>
<feature type="transmembrane region" description="Helical" evidence="2">
    <location>
        <begin position="327"/>
        <end position="345"/>
    </location>
</feature>
<evidence type="ECO:0000313" key="4">
    <source>
        <dbReference type="Proteomes" id="UP000797356"/>
    </source>
</evidence>